<evidence type="ECO:0000313" key="9">
    <source>
        <dbReference type="Proteomes" id="UP000234857"/>
    </source>
</evidence>
<keyword evidence="5" id="KW-0411">Iron-sulfur</keyword>
<dbReference type="PANTHER" id="PTHR43409">
    <property type="entry name" value="ANAEROBIC MAGNESIUM-PROTOPORPHYRIN IX MONOMETHYL ESTER CYCLASE-RELATED"/>
    <property type="match status" value="1"/>
</dbReference>
<dbReference type="AlphaFoldDB" id="A0A2N5ZFR2"/>
<dbReference type="Gene3D" id="3.80.30.20">
    <property type="entry name" value="tm_1862 like domain"/>
    <property type="match status" value="1"/>
</dbReference>
<dbReference type="PROSITE" id="PS51918">
    <property type="entry name" value="RADICAL_SAM"/>
    <property type="match status" value="1"/>
</dbReference>
<evidence type="ECO:0000259" key="7">
    <source>
        <dbReference type="PROSITE" id="PS51918"/>
    </source>
</evidence>
<evidence type="ECO:0000256" key="1">
    <source>
        <dbReference type="ARBA" id="ARBA00001966"/>
    </source>
</evidence>
<dbReference type="GO" id="GO:0005829">
    <property type="term" value="C:cytosol"/>
    <property type="evidence" value="ECO:0007669"/>
    <property type="project" value="TreeGrafter"/>
</dbReference>
<keyword evidence="3" id="KW-0479">Metal-binding</keyword>
<dbReference type="PROSITE" id="PS51332">
    <property type="entry name" value="B12_BINDING"/>
    <property type="match status" value="1"/>
</dbReference>
<feature type="domain" description="B12-binding" evidence="6">
    <location>
        <begin position="1"/>
        <end position="151"/>
    </location>
</feature>
<dbReference type="GO" id="GO:0031419">
    <property type="term" value="F:cobalamin binding"/>
    <property type="evidence" value="ECO:0007669"/>
    <property type="project" value="InterPro"/>
</dbReference>
<dbReference type="EMBL" id="PKTG01000086">
    <property type="protein sequence ID" value="PLX17471.1"/>
    <property type="molecule type" value="Genomic_DNA"/>
</dbReference>
<organism evidence="8 9">
    <name type="scientific">Muiribacterium halophilum</name>
    <dbReference type="NCBI Taxonomy" id="2053465"/>
    <lineage>
        <taxon>Bacteria</taxon>
        <taxon>Candidatus Muiribacteriota</taxon>
        <taxon>Candidatus Muiribacteriia</taxon>
        <taxon>Candidatus Muiribacteriales</taxon>
        <taxon>Candidatus Muiribacteriaceae</taxon>
        <taxon>Candidatus Muiribacterium</taxon>
    </lineage>
</organism>
<dbReference type="PANTHER" id="PTHR43409:SF16">
    <property type="entry name" value="SLR0320 PROTEIN"/>
    <property type="match status" value="1"/>
</dbReference>
<evidence type="ECO:0000256" key="5">
    <source>
        <dbReference type="ARBA" id="ARBA00023014"/>
    </source>
</evidence>
<dbReference type="SUPFAM" id="SSF102114">
    <property type="entry name" value="Radical SAM enzymes"/>
    <property type="match status" value="1"/>
</dbReference>
<gene>
    <name evidence="8" type="ORF">C0601_07490</name>
</gene>
<evidence type="ECO:0000256" key="3">
    <source>
        <dbReference type="ARBA" id="ARBA00022723"/>
    </source>
</evidence>
<evidence type="ECO:0000256" key="4">
    <source>
        <dbReference type="ARBA" id="ARBA00023004"/>
    </source>
</evidence>
<dbReference type="InterPro" id="IPR051198">
    <property type="entry name" value="BchE-like"/>
</dbReference>
<comment type="caution">
    <text evidence="8">The sequence shown here is derived from an EMBL/GenBank/DDBJ whole genome shotgun (WGS) entry which is preliminary data.</text>
</comment>
<evidence type="ECO:0000256" key="2">
    <source>
        <dbReference type="ARBA" id="ARBA00022691"/>
    </source>
</evidence>
<dbReference type="InterPro" id="IPR006638">
    <property type="entry name" value="Elp3/MiaA/NifB-like_rSAM"/>
</dbReference>
<dbReference type="Gene3D" id="3.40.50.280">
    <property type="entry name" value="Cobalamin-binding domain"/>
    <property type="match status" value="1"/>
</dbReference>
<sequence length="500" mass="58590">MKDLETKMDKFLFVYSAYENLGIEYLSASLKKKGYVTDLLFFPMLFEDSMLNIDLLSNIFRKRDKIIDRADLEGVKAVFFNVPTDYYQYYLEIAGRIKAKKDIPIIFGGIHPTSIPEKVLKNEVVDMVAVGEGEITIAKLADYLTGKRDTVPEGIWYKKDGKIVRNGVCEPLLDLNELPLPDKRLFYNKAKYLSETYTIFTSRGCPYNCSYCINNIWYSKDVHSDMKRVRRRSVEDVIRELEWAKKEFDISSVMFEDDVFYLSDSWHWEFVRKYKKRIDLPFVCVMHPKSCQNYEIIESLRDIGCIQMEIGIQTLNQKVRREMLNRFETNQEINKALKNLHKSNIPFNIDHIAGLPGDTFEYQEKAARVYSKYRPNRVLYFFITNYPATEIEKRSKELGETDDISIEKMHMGLGETDETTGSVSKEKIKRLEQLRVLFGWLPYLSESVVRGLIKTKTYRFLPDTRILTKILPSILATIFGKEPRGKVILKKYMIEMFNFL</sequence>
<keyword evidence="2" id="KW-0949">S-adenosyl-L-methionine</keyword>
<dbReference type="Pfam" id="PF04055">
    <property type="entry name" value="Radical_SAM"/>
    <property type="match status" value="1"/>
</dbReference>
<dbReference type="Pfam" id="PF02310">
    <property type="entry name" value="B12-binding"/>
    <property type="match status" value="1"/>
</dbReference>
<dbReference type="GO" id="GO:0051539">
    <property type="term" value="F:4 iron, 4 sulfur cluster binding"/>
    <property type="evidence" value="ECO:0007669"/>
    <property type="project" value="UniProtKB-KW"/>
</dbReference>
<dbReference type="InterPro" id="IPR058240">
    <property type="entry name" value="rSAM_sf"/>
</dbReference>
<evidence type="ECO:0000313" key="8">
    <source>
        <dbReference type="EMBL" id="PLX17471.1"/>
    </source>
</evidence>
<accession>A0A2N5ZFR2</accession>
<proteinExistence type="predicted"/>
<feature type="domain" description="Radical SAM core" evidence="7">
    <location>
        <begin position="191"/>
        <end position="426"/>
    </location>
</feature>
<dbReference type="InterPro" id="IPR007197">
    <property type="entry name" value="rSAM"/>
</dbReference>
<dbReference type="Proteomes" id="UP000234857">
    <property type="component" value="Unassembled WGS sequence"/>
</dbReference>
<keyword evidence="4" id="KW-0408">Iron</keyword>
<name>A0A2N5ZFR2_MUIH1</name>
<comment type="cofactor">
    <cofactor evidence="1">
        <name>[4Fe-4S] cluster</name>
        <dbReference type="ChEBI" id="CHEBI:49883"/>
    </cofactor>
</comment>
<dbReference type="GO" id="GO:0046872">
    <property type="term" value="F:metal ion binding"/>
    <property type="evidence" value="ECO:0007669"/>
    <property type="project" value="UniProtKB-KW"/>
</dbReference>
<dbReference type="InterPro" id="IPR006158">
    <property type="entry name" value="Cobalamin-bd"/>
</dbReference>
<dbReference type="CDD" id="cd01335">
    <property type="entry name" value="Radical_SAM"/>
    <property type="match status" value="1"/>
</dbReference>
<dbReference type="InterPro" id="IPR034466">
    <property type="entry name" value="Methyltransferase_Class_B"/>
</dbReference>
<protein>
    <submittedName>
        <fullName evidence="8">Uncharacterized protein</fullName>
    </submittedName>
</protein>
<dbReference type="InterPro" id="IPR023404">
    <property type="entry name" value="rSAM_horseshoe"/>
</dbReference>
<dbReference type="SMART" id="SM00729">
    <property type="entry name" value="Elp3"/>
    <property type="match status" value="1"/>
</dbReference>
<dbReference type="SFLD" id="SFLDG01082">
    <property type="entry name" value="B12-binding_domain_containing"/>
    <property type="match status" value="1"/>
</dbReference>
<evidence type="ECO:0000259" key="6">
    <source>
        <dbReference type="PROSITE" id="PS51332"/>
    </source>
</evidence>
<dbReference type="SFLD" id="SFLDG01123">
    <property type="entry name" value="methyltransferase_(Class_B)"/>
    <property type="match status" value="1"/>
</dbReference>
<reference evidence="8 9" key="1">
    <citation type="submission" date="2017-11" db="EMBL/GenBank/DDBJ databases">
        <title>Genome-resolved metagenomics identifies genetic mobility, metabolic interactions, and unexpected diversity in perchlorate-reducing communities.</title>
        <authorList>
            <person name="Barnum T.P."/>
            <person name="Figueroa I.A."/>
            <person name="Carlstrom C.I."/>
            <person name="Lucas L.N."/>
            <person name="Engelbrektson A.L."/>
            <person name="Coates J.D."/>
        </authorList>
    </citation>
    <scope>NUCLEOTIDE SEQUENCE [LARGE SCALE GENOMIC DNA]</scope>
    <source>
        <strain evidence="8">BM706</strain>
    </source>
</reference>
<dbReference type="SFLD" id="SFLDS00029">
    <property type="entry name" value="Radical_SAM"/>
    <property type="match status" value="1"/>
</dbReference>
<dbReference type="GO" id="GO:0003824">
    <property type="term" value="F:catalytic activity"/>
    <property type="evidence" value="ECO:0007669"/>
    <property type="project" value="InterPro"/>
</dbReference>